<sequence length="229" mass="23363">MAISILIINPNSNASMTASLSPLLTSLRLPSVTYTFFTAPSPSPPSIDTTTDAHLSATIALPHLLPLLQEHDGFVVACYSEHPLVPLLQRVVGLKPVVGIFEASVVQALLLLRPGERFGIVTTGEGWEAALHGGVGRFLGGVERCAGVCAVGVTAGGLGGGEVEGRVKGAVGRLVGMGAGVVCLGCAGMAGMGEVVRVAAREVGAEVRVVDGVRAAVVQVFGMVRCEGE</sequence>
<accession>A0ABR3GJW5</accession>
<dbReference type="Pfam" id="PF01177">
    <property type="entry name" value="Asp_Glu_race"/>
    <property type="match status" value="1"/>
</dbReference>
<gene>
    <name evidence="2" type="ORF">Q9L58_004788</name>
</gene>
<keyword evidence="3" id="KW-1185">Reference proteome</keyword>
<proteinExistence type="inferred from homology"/>
<comment type="caution">
    <text evidence="2">The sequence shown here is derived from an EMBL/GenBank/DDBJ whole genome shotgun (WGS) entry which is preliminary data.</text>
</comment>
<organism evidence="2 3">
    <name type="scientific">Discina gigas</name>
    <dbReference type="NCBI Taxonomy" id="1032678"/>
    <lineage>
        <taxon>Eukaryota</taxon>
        <taxon>Fungi</taxon>
        <taxon>Dikarya</taxon>
        <taxon>Ascomycota</taxon>
        <taxon>Pezizomycotina</taxon>
        <taxon>Pezizomycetes</taxon>
        <taxon>Pezizales</taxon>
        <taxon>Discinaceae</taxon>
        <taxon>Discina</taxon>
    </lineage>
</organism>
<evidence type="ECO:0008006" key="4">
    <source>
        <dbReference type="Google" id="ProtNLM"/>
    </source>
</evidence>
<evidence type="ECO:0000256" key="1">
    <source>
        <dbReference type="ARBA" id="ARBA00038414"/>
    </source>
</evidence>
<dbReference type="PANTHER" id="PTHR28047">
    <property type="entry name" value="PROTEIN DCG1"/>
    <property type="match status" value="1"/>
</dbReference>
<evidence type="ECO:0000313" key="2">
    <source>
        <dbReference type="EMBL" id="KAL0636227.1"/>
    </source>
</evidence>
<dbReference type="Proteomes" id="UP001447188">
    <property type="component" value="Unassembled WGS sequence"/>
</dbReference>
<dbReference type="InterPro" id="IPR015942">
    <property type="entry name" value="Asp/Glu/hydantoin_racemase"/>
</dbReference>
<protein>
    <recommendedName>
        <fullName evidence="4">Hydantoin racemase</fullName>
    </recommendedName>
</protein>
<dbReference type="InterPro" id="IPR053714">
    <property type="entry name" value="Iso_Racemase_Enz_sf"/>
</dbReference>
<reference evidence="2 3" key="1">
    <citation type="submission" date="2024-02" db="EMBL/GenBank/DDBJ databases">
        <title>Discinaceae phylogenomics.</title>
        <authorList>
            <person name="Dirks A.C."/>
            <person name="James T.Y."/>
        </authorList>
    </citation>
    <scope>NUCLEOTIDE SEQUENCE [LARGE SCALE GENOMIC DNA]</scope>
    <source>
        <strain evidence="2 3">ACD0624</strain>
    </source>
</reference>
<dbReference type="PANTHER" id="PTHR28047:SF5">
    <property type="entry name" value="PROTEIN DCG1"/>
    <property type="match status" value="1"/>
</dbReference>
<dbReference type="EMBL" id="JBBBZM010000054">
    <property type="protein sequence ID" value="KAL0636227.1"/>
    <property type="molecule type" value="Genomic_DNA"/>
</dbReference>
<dbReference type="Gene3D" id="3.40.50.12500">
    <property type="match status" value="1"/>
</dbReference>
<comment type="similarity">
    <text evidence="1">Belongs to the HyuE racemase family.</text>
</comment>
<name>A0ABR3GJW5_9PEZI</name>
<dbReference type="InterPro" id="IPR052186">
    <property type="entry name" value="Hydantoin_racemase-like"/>
</dbReference>
<evidence type="ECO:0000313" key="3">
    <source>
        <dbReference type="Proteomes" id="UP001447188"/>
    </source>
</evidence>